<evidence type="ECO:0000313" key="6">
    <source>
        <dbReference type="Proteomes" id="UP000802098"/>
    </source>
</evidence>
<dbReference type="InterPro" id="IPR036390">
    <property type="entry name" value="WH_DNA-bd_sf"/>
</dbReference>
<dbReference type="Pfam" id="PF01037">
    <property type="entry name" value="AsnC_trans_reg"/>
    <property type="match status" value="1"/>
</dbReference>
<keyword evidence="2" id="KW-0238">DNA-binding</keyword>
<dbReference type="Pfam" id="PF13404">
    <property type="entry name" value="HTH_AsnC-type"/>
    <property type="match status" value="1"/>
</dbReference>
<dbReference type="InterPro" id="IPR019887">
    <property type="entry name" value="Tscrpt_reg_AsnC/Lrp_C"/>
</dbReference>
<gene>
    <name evidence="5" type="ORF">G7087_11325</name>
</gene>
<dbReference type="SMART" id="SM00344">
    <property type="entry name" value="HTH_ASNC"/>
    <property type="match status" value="1"/>
</dbReference>
<dbReference type="RefSeq" id="WP_029718791.1">
    <property type="nucleotide sequence ID" value="NZ_JAAOCD010000005.1"/>
</dbReference>
<keyword evidence="1" id="KW-0805">Transcription regulation</keyword>
<proteinExistence type="predicted"/>
<dbReference type="SUPFAM" id="SSF54909">
    <property type="entry name" value="Dimeric alpha+beta barrel"/>
    <property type="match status" value="1"/>
</dbReference>
<keyword evidence="3" id="KW-0804">Transcription</keyword>
<dbReference type="InterPro" id="IPR019888">
    <property type="entry name" value="Tscrpt_reg_AsnC-like"/>
</dbReference>
<organism evidence="5 6">
    <name type="scientific">Rubrivivax benzoatilyticus</name>
    <dbReference type="NCBI Taxonomy" id="316997"/>
    <lineage>
        <taxon>Bacteria</taxon>
        <taxon>Pseudomonadati</taxon>
        <taxon>Pseudomonadota</taxon>
        <taxon>Betaproteobacteria</taxon>
        <taxon>Burkholderiales</taxon>
        <taxon>Sphaerotilaceae</taxon>
        <taxon>Rubrivivax</taxon>
    </lineage>
</organism>
<sequence length="153" mass="16848">MSCALDAYDTRLLAELQADARLSLAELGRRVHLSQPAVAERVRKLEAAGVITGYRATVNLGALGYGIRALVRVGRTDYERMLELIEQTAEVVNAWNITGEDSWMLEIAVTDVAHLDAVVSRLCLLAETSTSIILKSVREHRVMLPPAPREPAR</sequence>
<keyword evidence="6" id="KW-1185">Reference proteome</keyword>
<dbReference type="Proteomes" id="UP000802098">
    <property type="component" value="Unassembled WGS sequence"/>
</dbReference>
<dbReference type="EMBL" id="JAAOCD010000005">
    <property type="protein sequence ID" value="NHK98967.1"/>
    <property type="molecule type" value="Genomic_DNA"/>
</dbReference>
<evidence type="ECO:0000313" key="5">
    <source>
        <dbReference type="EMBL" id="NHK98967.1"/>
    </source>
</evidence>
<dbReference type="Gene3D" id="3.30.70.920">
    <property type="match status" value="1"/>
</dbReference>
<dbReference type="InterPro" id="IPR036388">
    <property type="entry name" value="WH-like_DNA-bd_sf"/>
</dbReference>
<protein>
    <submittedName>
        <fullName evidence="5">Lrp/AsnC family transcriptional regulator</fullName>
    </submittedName>
</protein>
<feature type="domain" description="HTH asnC-type" evidence="4">
    <location>
        <begin position="5"/>
        <end position="66"/>
    </location>
</feature>
<evidence type="ECO:0000259" key="4">
    <source>
        <dbReference type="PROSITE" id="PS50956"/>
    </source>
</evidence>
<evidence type="ECO:0000256" key="3">
    <source>
        <dbReference type="ARBA" id="ARBA00023163"/>
    </source>
</evidence>
<dbReference type="InterPro" id="IPR000485">
    <property type="entry name" value="AsnC-type_HTH_dom"/>
</dbReference>
<dbReference type="PROSITE" id="PS50956">
    <property type="entry name" value="HTH_ASNC_2"/>
    <property type="match status" value="1"/>
</dbReference>
<reference evidence="5 6" key="1">
    <citation type="submission" date="2020-03" db="EMBL/GenBank/DDBJ databases">
        <title>Rubrivivax benzoatilyticus JA2 (sequenced after 10 years sub-culturing).</title>
        <authorList>
            <person name="Gupta D."/>
            <person name="Chintalapati S."/>
            <person name="Chintalapati V.R."/>
        </authorList>
    </citation>
    <scope>NUCLEOTIDE SEQUENCE [LARGE SCALE GENOMIC DNA]</scope>
    <source>
        <strain evidence="5 6">JA2-Mal</strain>
    </source>
</reference>
<evidence type="ECO:0000256" key="2">
    <source>
        <dbReference type="ARBA" id="ARBA00023125"/>
    </source>
</evidence>
<dbReference type="PRINTS" id="PR00033">
    <property type="entry name" value="HTHASNC"/>
</dbReference>
<accession>A0ABX0HYN0</accession>
<dbReference type="PANTHER" id="PTHR30154:SF53">
    <property type="entry name" value="HTH-TYPE TRANSCRIPTIONAL REGULATOR LRPC"/>
    <property type="match status" value="1"/>
</dbReference>
<dbReference type="Gene3D" id="1.10.10.10">
    <property type="entry name" value="Winged helix-like DNA-binding domain superfamily/Winged helix DNA-binding domain"/>
    <property type="match status" value="1"/>
</dbReference>
<dbReference type="SUPFAM" id="SSF46785">
    <property type="entry name" value="Winged helix' DNA-binding domain"/>
    <property type="match status" value="1"/>
</dbReference>
<dbReference type="PANTHER" id="PTHR30154">
    <property type="entry name" value="LEUCINE-RESPONSIVE REGULATORY PROTEIN"/>
    <property type="match status" value="1"/>
</dbReference>
<dbReference type="InterPro" id="IPR011008">
    <property type="entry name" value="Dimeric_a/b-barrel"/>
</dbReference>
<evidence type="ECO:0000256" key="1">
    <source>
        <dbReference type="ARBA" id="ARBA00023015"/>
    </source>
</evidence>
<name>A0ABX0HYN0_9BURK</name>
<comment type="caution">
    <text evidence="5">The sequence shown here is derived from an EMBL/GenBank/DDBJ whole genome shotgun (WGS) entry which is preliminary data.</text>
</comment>